<sequence length="523" mass="57857">MTAWQDEWTCARLSLRLRDNQLFQGETVDVQVCAEVMPSFIRSKTPTEKLKERGNSPVLQRWKDRFEGARVHIRVEEVVVSETDIKAASSSAPSLSPILRQETQVSHVVEGTAGEGDGVVVVLKARLDLKVCREFWDRPLLLVVHMAPKEGAVQVAQGDNDDDVSLDIRDRESFGPLLLQDEYASAQLVSLTREQAQPTLLMTRRVEQHIVVTKPLRLALESRELAGQRVGILARVSNRNRSLALSVRNLRLHLDQSLSAQNAEMCRFRIVGSDKVLIPVVLQPQERYSFLFVLEPAETSMLHASPGLEGDNEVKVAPSVLDFATTSTPQRTSLTLSWKPITGSVNATTETCTIDWHPKVPSEVFTSLLNGGDKLRICIRKLVTNLLQHEKTLCADFKCVRLLPNSVLQMTVAPFASSVSIGVAVPASVTVVNRSLCTGFDLTLVHPSQVTDVMDGNNCAAPVVVGFEGSQRLGFIRPGMSVEQSMHIVFLRSGMCRLGPIVLVDHLTHTCFVSDDWNVFVDI</sequence>
<dbReference type="Proteomes" id="UP001162060">
    <property type="component" value="Unassembled WGS sequence"/>
</dbReference>
<comment type="caution">
    <text evidence="1">The sequence shown here is derived from an EMBL/GenBank/DDBJ whole genome shotgun (WGS) entry which is preliminary data.</text>
</comment>
<dbReference type="EMBL" id="CAKLBY020000378">
    <property type="protein sequence ID" value="CAK7947102.1"/>
    <property type="molecule type" value="Genomic_DNA"/>
</dbReference>
<proteinExistence type="predicted"/>
<protein>
    <submittedName>
        <fullName evidence="1">Uncharacterized protein</fullName>
    </submittedName>
</protein>
<organism evidence="1 2">
    <name type="scientific">Peronospora matthiolae</name>
    <dbReference type="NCBI Taxonomy" id="2874970"/>
    <lineage>
        <taxon>Eukaryota</taxon>
        <taxon>Sar</taxon>
        <taxon>Stramenopiles</taxon>
        <taxon>Oomycota</taxon>
        <taxon>Peronosporomycetes</taxon>
        <taxon>Peronosporales</taxon>
        <taxon>Peronosporaceae</taxon>
        <taxon>Peronospora</taxon>
    </lineage>
</organism>
<dbReference type="AlphaFoldDB" id="A0AAV1VLG2"/>
<gene>
    <name evidence="1" type="ORF">PM001_LOCUS32252</name>
</gene>
<name>A0AAV1VLG2_9STRA</name>
<evidence type="ECO:0000313" key="2">
    <source>
        <dbReference type="Proteomes" id="UP001162060"/>
    </source>
</evidence>
<evidence type="ECO:0000313" key="1">
    <source>
        <dbReference type="EMBL" id="CAK7947102.1"/>
    </source>
</evidence>
<accession>A0AAV1VLG2</accession>
<reference evidence="1" key="1">
    <citation type="submission" date="2024-01" db="EMBL/GenBank/DDBJ databases">
        <authorList>
            <person name="Webb A."/>
        </authorList>
    </citation>
    <scope>NUCLEOTIDE SEQUENCE</scope>
    <source>
        <strain evidence="1">Pm1</strain>
    </source>
</reference>